<feature type="region of interest" description="Disordered" evidence="1">
    <location>
        <begin position="13"/>
        <end position="44"/>
    </location>
</feature>
<dbReference type="Proteomes" id="UP000324222">
    <property type="component" value="Unassembled WGS sequence"/>
</dbReference>
<protein>
    <submittedName>
        <fullName evidence="2">Uncharacterized protein</fullName>
    </submittedName>
</protein>
<accession>A0A5B7DZV4</accession>
<evidence type="ECO:0000313" key="2">
    <source>
        <dbReference type="EMBL" id="MPC26745.1"/>
    </source>
</evidence>
<comment type="caution">
    <text evidence="2">The sequence shown here is derived from an EMBL/GenBank/DDBJ whole genome shotgun (WGS) entry which is preliminary data.</text>
</comment>
<reference evidence="2 3" key="1">
    <citation type="submission" date="2019-05" db="EMBL/GenBank/DDBJ databases">
        <title>Another draft genome of Portunus trituberculatus and its Hox gene families provides insights of decapod evolution.</title>
        <authorList>
            <person name="Jeong J.-H."/>
            <person name="Song I."/>
            <person name="Kim S."/>
            <person name="Choi T."/>
            <person name="Kim D."/>
            <person name="Ryu S."/>
            <person name="Kim W."/>
        </authorList>
    </citation>
    <scope>NUCLEOTIDE SEQUENCE [LARGE SCALE GENOMIC DNA]</scope>
    <source>
        <tissue evidence="2">Muscle</tissue>
    </source>
</reference>
<proteinExistence type="predicted"/>
<dbReference type="AlphaFoldDB" id="A0A5B7DZV4"/>
<dbReference type="EMBL" id="VSRR010001644">
    <property type="protein sequence ID" value="MPC26745.1"/>
    <property type="molecule type" value="Genomic_DNA"/>
</dbReference>
<gene>
    <name evidence="2" type="ORF">E2C01_019892</name>
</gene>
<evidence type="ECO:0000313" key="3">
    <source>
        <dbReference type="Proteomes" id="UP000324222"/>
    </source>
</evidence>
<sequence>MIVEQYGEQFAQSREYGGSVKGSGRGRDGTSSIHSPDPGQLPATKSELNLYTRGTHHLRIKQLTCNGQALAPTVQQYSAHSICWCPAAAHTACPSHPLYNTINRATGKQAYQKVFPILKLGLDFCANITFWNFNVITQITRLHHEGQETIIRNVNQL</sequence>
<evidence type="ECO:0000256" key="1">
    <source>
        <dbReference type="SAM" id="MobiDB-lite"/>
    </source>
</evidence>
<organism evidence="2 3">
    <name type="scientific">Portunus trituberculatus</name>
    <name type="common">Swimming crab</name>
    <name type="synonym">Neptunus trituberculatus</name>
    <dbReference type="NCBI Taxonomy" id="210409"/>
    <lineage>
        <taxon>Eukaryota</taxon>
        <taxon>Metazoa</taxon>
        <taxon>Ecdysozoa</taxon>
        <taxon>Arthropoda</taxon>
        <taxon>Crustacea</taxon>
        <taxon>Multicrustacea</taxon>
        <taxon>Malacostraca</taxon>
        <taxon>Eumalacostraca</taxon>
        <taxon>Eucarida</taxon>
        <taxon>Decapoda</taxon>
        <taxon>Pleocyemata</taxon>
        <taxon>Brachyura</taxon>
        <taxon>Eubrachyura</taxon>
        <taxon>Portunoidea</taxon>
        <taxon>Portunidae</taxon>
        <taxon>Portuninae</taxon>
        <taxon>Portunus</taxon>
    </lineage>
</organism>
<keyword evidence="3" id="KW-1185">Reference proteome</keyword>
<name>A0A5B7DZV4_PORTR</name>